<keyword evidence="3" id="KW-1185">Reference proteome</keyword>
<sequence>MIQETIVRHARAHNVSLREAGNQIIRGFGVPPDFVDSAVEALKAEAARNEILDNPGGAFRSSRDEARQSHWYTGPVEGDVHWPAYLVASGWHEKPDQLLSLDTASTKIVAHLADPTIRGNKKKGLVVGHVQSGKTANYAAVIAKAGDAGYRIAIVMSGIHNNLRKQTQVRLDNDLRIPGLWDPLTDADADFGQVPNGTARVASRLHMLAVVKKNPSRLRRLRDWLHNIPLEARRACPILLIDDEADQATPNTRAARDEMSRINELIREIWSEVPTGTYVGYTATPFANVFMDPNDETDLYPEDFIVDLPRPGAYYGAEQIFGMPLQVSEDEVDDGLDMARVIPDAEAELLNAPTKKADREGWKPVLADSLVSATRWFLLATAARRARDGVEKHSSMLVHTTPYVEPHFKTKALVDTLLNDLVDEVTNVGLDQFKAVWDAEYPRVLPSDGREPVSWQDVTLALEDVLRSTRVVVDNGNSTDRLDYGRKGADGLELVETVIAVGGSTLSRGLTLEGLVVSYFTRAARAYDTLLQMGRWFGYRSGYEELPRVWMTSSIREDFRFLAHVEWEIREEMSSMGTRGVSPHQYGLRVRAHPGNLAITARNKMHFAQAVQISFSGQRHQTIQFEEKDSTVQLANLSAARQLLDDCVAVGESATVGSTRVFHGVGSGAVLAFLSAYRFYPGGELSGTQIVQWLNKFAADRAWNVAVVSRARERVGTVDLGPIGQVNGLVRAPLKSPTSYANIKGLMTKGDAVVDLGASAIGRVNVGEGYQAVRADADCDRGLLLLYPISKESKPVFAVETTSRRPLESPEHLIGVGIVFPPVLDGDVSEDGTFLAVRPDWTPEFDDDDDPEEFRDLENDFVASAFSGPTDGP</sequence>
<gene>
    <name evidence="2" type="ORF">SAMN04489867_0573</name>
</gene>
<evidence type="ECO:0000313" key="2">
    <source>
        <dbReference type="EMBL" id="SDO78344.1"/>
    </source>
</evidence>
<dbReference type="SUPFAM" id="SSF52540">
    <property type="entry name" value="P-loop containing nucleoside triphosphate hydrolases"/>
    <property type="match status" value="1"/>
</dbReference>
<dbReference type="STRING" id="443156.SAMN04489867_0573"/>
<proteinExistence type="predicted"/>
<protein>
    <submittedName>
        <fullName evidence="2">Z1 domain-containing protein</fullName>
    </submittedName>
</protein>
<dbReference type="Pfam" id="PF10593">
    <property type="entry name" value="Z1"/>
    <property type="match status" value="1"/>
</dbReference>
<feature type="domain" description="Putative endonuclease Z1" evidence="1">
    <location>
        <begin position="369"/>
        <end position="595"/>
    </location>
</feature>
<organism evidence="2 3">
    <name type="scientific">Pedococcus dokdonensis</name>
    <dbReference type="NCBI Taxonomy" id="443156"/>
    <lineage>
        <taxon>Bacteria</taxon>
        <taxon>Bacillati</taxon>
        <taxon>Actinomycetota</taxon>
        <taxon>Actinomycetes</taxon>
        <taxon>Micrococcales</taxon>
        <taxon>Intrasporangiaceae</taxon>
        <taxon>Pedococcus</taxon>
    </lineage>
</organism>
<evidence type="ECO:0000313" key="3">
    <source>
        <dbReference type="Proteomes" id="UP000199077"/>
    </source>
</evidence>
<name>A0A1H0MD86_9MICO</name>
<dbReference type="AlphaFoldDB" id="A0A1H0MD86"/>
<reference evidence="3" key="1">
    <citation type="submission" date="2016-10" db="EMBL/GenBank/DDBJ databases">
        <authorList>
            <person name="Varghese N."/>
            <person name="Submissions S."/>
        </authorList>
    </citation>
    <scope>NUCLEOTIDE SEQUENCE [LARGE SCALE GENOMIC DNA]</scope>
    <source>
        <strain evidence="3">DSM 22329</strain>
    </source>
</reference>
<evidence type="ECO:0000259" key="1">
    <source>
        <dbReference type="Pfam" id="PF10593"/>
    </source>
</evidence>
<dbReference type="InterPro" id="IPR027417">
    <property type="entry name" value="P-loop_NTPase"/>
</dbReference>
<dbReference type="InterPro" id="IPR018310">
    <property type="entry name" value="Put_endonuclease_Z1-dom"/>
</dbReference>
<dbReference type="Proteomes" id="UP000199077">
    <property type="component" value="Chromosome I"/>
</dbReference>
<accession>A0A1H0MD86</accession>
<dbReference type="EMBL" id="LT629711">
    <property type="protein sequence ID" value="SDO78344.1"/>
    <property type="molecule type" value="Genomic_DNA"/>
</dbReference>